<name>A0ABW8LMG1_9ACTN</name>
<dbReference type="GO" id="GO:0016787">
    <property type="term" value="F:hydrolase activity"/>
    <property type="evidence" value="ECO:0007669"/>
    <property type="project" value="UniProtKB-KW"/>
</dbReference>
<accession>A0ABW8LMG1</accession>
<dbReference type="InterPro" id="IPR029058">
    <property type="entry name" value="AB_hydrolase_fold"/>
</dbReference>
<feature type="signal peptide" evidence="4">
    <location>
        <begin position="1"/>
        <end position="28"/>
    </location>
</feature>
<keyword evidence="6" id="KW-1185">Reference proteome</keyword>
<evidence type="ECO:0000256" key="4">
    <source>
        <dbReference type="SAM" id="SignalP"/>
    </source>
</evidence>
<evidence type="ECO:0000256" key="2">
    <source>
        <dbReference type="ARBA" id="ARBA00022963"/>
    </source>
</evidence>
<feature type="chain" id="PRO_5045145169" evidence="4">
    <location>
        <begin position="29"/>
        <end position="403"/>
    </location>
</feature>
<sequence>MTRRTVTTSALLAAALLAGGGGLARARAAGTASVRLPAPTGPHPVGVTTLYLVDRARRDPWEPGIPVREVMATVRYPARAVRGYPLAPQLSQGTAELFAAIAPATHPGLPQSGVDWAATMTHAHTGAPARSTPHPVLLYSPGGGDPRGLGTLVAEELASHGCVVVAVDHPGDACAVEFPCAMTGRDMVRPTVFRGDPRTDPVTFRTMIATRIADLRFVLDQLEVVAGGGNPDTAQRPLPEGLGHALELSQVGVYGHSAGGTTAAEALYEDRRIAAAVNLEGYLNHPAEGPGREGELFPVARYGVDRPLLLLDTDGFGARDEDMRRSWSAALAHAGGHIGRRRLRDAAHWVFTDYAAVAPQLQTAGLMTAEARAALVGAVDPACSVPAVRGLVRGFFARRLPAR</sequence>
<proteinExistence type="predicted"/>
<evidence type="ECO:0000256" key="1">
    <source>
        <dbReference type="ARBA" id="ARBA00022801"/>
    </source>
</evidence>
<evidence type="ECO:0000313" key="6">
    <source>
        <dbReference type="Proteomes" id="UP001620295"/>
    </source>
</evidence>
<protein>
    <submittedName>
        <fullName evidence="5">Alpha/beta hydrolase</fullName>
    </submittedName>
</protein>
<keyword evidence="1 5" id="KW-0378">Hydrolase</keyword>
<dbReference type="RefSeq" id="WP_358642322.1">
    <property type="nucleotide sequence ID" value="NZ_JBFAEV010000022.1"/>
</dbReference>
<dbReference type="PANTHER" id="PTHR10272:SF0">
    <property type="entry name" value="PLATELET-ACTIVATING FACTOR ACETYLHYDROLASE"/>
    <property type="match status" value="1"/>
</dbReference>
<evidence type="ECO:0000256" key="3">
    <source>
        <dbReference type="ARBA" id="ARBA00023098"/>
    </source>
</evidence>
<keyword evidence="3" id="KW-0443">Lipid metabolism</keyword>
<dbReference type="Proteomes" id="UP001620295">
    <property type="component" value="Unassembled WGS sequence"/>
</dbReference>
<dbReference type="Pfam" id="PF03403">
    <property type="entry name" value="PAF-AH_p_II"/>
    <property type="match status" value="1"/>
</dbReference>
<reference evidence="5 6" key="1">
    <citation type="submission" date="2024-11" db="EMBL/GenBank/DDBJ databases">
        <title>The Natural Products Discovery Center: Release of the First 8490 Sequenced Strains for Exploring Actinobacteria Biosynthetic Diversity.</title>
        <authorList>
            <person name="Kalkreuter E."/>
            <person name="Kautsar S.A."/>
            <person name="Yang D."/>
            <person name="Bader C.D."/>
            <person name="Teijaro C.N."/>
            <person name="Fluegel L."/>
            <person name="Davis C.M."/>
            <person name="Simpson J.R."/>
            <person name="Lauterbach L."/>
            <person name="Steele A.D."/>
            <person name="Gui C."/>
            <person name="Meng S."/>
            <person name="Li G."/>
            <person name="Viehrig K."/>
            <person name="Ye F."/>
            <person name="Su P."/>
            <person name="Kiefer A.F."/>
            <person name="Nichols A."/>
            <person name="Cepeda A.J."/>
            <person name="Yan W."/>
            <person name="Fan B."/>
            <person name="Jiang Y."/>
            <person name="Adhikari A."/>
            <person name="Zheng C.-J."/>
            <person name="Schuster L."/>
            <person name="Cowan T.M."/>
            <person name="Smanski M.J."/>
            <person name="Chevrette M.G."/>
            <person name="De Carvalho L.P.S."/>
            <person name="Shen B."/>
        </authorList>
    </citation>
    <scope>NUCLEOTIDE SEQUENCE [LARGE SCALE GENOMIC DNA]</scope>
    <source>
        <strain evidence="5 6">NPDC020863</strain>
    </source>
</reference>
<evidence type="ECO:0000313" key="5">
    <source>
        <dbReference type="EMBL" id="MFK4267109.1"/>
    </source>
</evidence>
<keyword evidence="4" id="KW-0732">Signal</keyword>
<dbReference type="EMBL" id="JBJDQH010000006">
    <property type="protein sequence ID" value="MFK4267109.1"/>
    <property type="molecule type" value="Genomic_DNA"/>
</dbReference>
<gene>
    <name evidence="5" type="ORF">ACI2L5_19540</name>
</gene>
<dbReference type="Gene3D" id="3.40.50.1820">
    <property type="entry name" value="alpha/beta hydrolase"/>
    <property type="match status" value="1"/>
</dbReference>
<dbReference type="SUPFAM" id="SSF53474">
    <property type="entry name" value="alpha/beta-Hydrolases"/>
    <property type="match status" value="1"/>
</dbReference>
<dbReference type="PANTHER" id="PTHR10272">
    <property type="entry name" value="PLATELET-ACTIVATING FACTOR ACETYLHYDROLASE"/>
    <property type="match status" value="1"/>
</dbReference>
<organism evidence="5 6">
    <name type="scientific">Streptomyces milbemycinicus</name>
    <dbReference type="NCBI Taxonomy" id="476552"/>
    <lineage>
        <taxon>Bacteria</taxon>
        <taxon>Bacillati</taxon>
        <taxon>Actinomycetota</taxon>
        <taxon>Actinomycetes</taxon>
        <taxon>Kitasatosporales</taxon>
        <taxon>Streptomycetaceae</taxon>
        <taxon>Streptomyces</taxon>
    </lineage>
</organism>
<comment type="caution">
    <text evidence="5">The sequence shown here is derived from an EMBL/GenBank/DDBJ whole genome shotgun (WGS) entry which is preliminary data.</text>
</comment>
<keyword evidence="2" id="KW-0442">Lipid degradation</keyword>